<organism evidence="5 6">
    <name type="scientific">Brachionus calyciflorus</name>
    <dbReference type="NCBI Taxonomy" id="104777"/>
    <lineage>
        <taxon>Eukaryota</taxon>
        <taxon>Metazoa</taxon>
        <taxon>Spiralia</taxon>
        <taxon>Gnathifera</taxon>
        <taxon>Rotifera</taxon>
        <taxon>Eurotatoria</taxon>
        <taxon>Monogononta</taxon>
        <taxon>Pseudotrocha</taxon>
        <taxon>Ploima</taxon>
        <taxon>Brachionidae</taxon>
        <taxon>Brachionus</taxon>
    </lineage>
</organism>
<dbReference type="Proteomes" id="UP000663879">
    <property type="component" value="Unassembled WGS sequence"/>
</dbReference>
<dbReference type="EMBL" id="CAJNOC010003541">
    <property type="protein sequence ID" value="CAF0987331.1"/>
    <property type="molecule type" value="Genomic_DNA"/>
</dbReference>
<evidence type="ECO:0000259" key="4">
    <source>
        <dbReference type="Pfam" id="PF05198"/>
    </source>
</evidence>
<protein>
    <recommendedName>
        <fullName evidence="4">Translation initiation factor 3 N-terminal domain-containing protein</fullName>
    </recommendedName>
</protein>
<reference evidence="5" key="1">
    <citation type="submission" date="2021-02" db="EMBL/GenBank/DDBJ databases">
        <authorList>
            <person name="Nowell W R."/>
        </authorList>
    </citation>
    <scope>NUCLEOTIDE SEQUENCE</scope>
    <source>
        <strain evidence="5">Ploen Becks lab</strain>
    </source>
</reference>
<keyword evidence="2" id="KW-0396">Initiation factor</keyword>
<dbReference type="SUPFAM" id="SSF55200">
    <property type="entry name" value="Translation initiation factor IF3, C-terminal domain"/>
    <property type="match status" value="1"/>
</dbReference>
<accession>A0A814FU78</accession>
<evidence type="ECO:0000256" key="3">
    <source>
        <dbReference type="ARBA" id="ARBA00022917"/>
    </source>
</evidence>
<dbReference type="NCBIfam" id="TIGR00168">
    <property type="entry name" value="infC"/>
    <property type="match status" value="1"/>
</dbReference>
<dbReference type="PANTHER" id="PTHR10938:SF0">
    <property type="entry name" value="TRANSLATION INITIATION FACTOR IF-3, MITOCHONDRIAL"/>
    <property type="match status" value="1"/>
</dbReference>
<evidence type="ECO:0000256" key="2">
    <source>
        <dbReference type="ARBA" id="ARBA00022540"/>
    </source>
</evidence>
<dbReference type="SUPFAM" id="SSF54364">
    <property type="entry name" value="Translation initiation factor IF3, N-terminal domain"/>
    <property type="match status" value="1"/>
</dbReference>
<evidence type="ECO:0000313" key="5">
    <source>
        <dbReference type="EMBL" id="CAF0987331.1"/>
    </source>
</evidence>
<sequence>MLSLSKIRLISNLANLTVKFSANNLTKIPIHLNQFKLYSINYNTPTNRPKVFKPTTVPVTNANKHLEIELIGNDGNQMGKVSMEKAKQLADQSELKLVIIDESCKPPKFKLMTGQELYKAQIKIRDDNKNVDHSNKVTKEKEIDINLGISEHDLEIKLKMAHNFYEKGHPIRIKVLSKILNKKEKNIPKLQDEFLDKLKRAITFAKVTIEKRSEHQIALHIDSKNEPKS</sequence>
<evidence type="ECO:0000256" key="1">
    <source>
        <dbReference type="ARBA" id="ARBA00005439"/>
    </source>
</evidence>
<proteinExistence type="inferred from homology"/>
<dbReference type="InterPro" id="IPR019814">
    <property type="entry name" value="Translation_initiation_fac_3_N"/>
</dbReference>
<keyword evidence="6" id="KW-1185">Reference proteome</keyword>
<dbReference type="InterPro" id="IPR036787">
    <property type="entry name" value="T_IF-3_N_sf"/>
</dbReference>
<dbReference type="GO" id="GO:0003743">
    <property type="term" value="F:translation initiation factor activity"/>
    <property type="evidence" value="ECO:0007669"/>
    <property type="project" value="UniProtKB-KW"/>
</dbReference>
<comment type="caution">
    <text evidence="5">The sequence shown here is derived from an EMBL/GenBank/DDBJ whole genome shotgun (WGS) entry which is preliminary data.</text>
</comment>
<dbReference type="Gene3D" id="3.10.20.80">
    <property type="entry name" value="Translation initiation factor 3 (IF-3), N-terminal domain"/>
    <property type="match status" value="1"/>
</dbReference>
<comment type="similarity">
    <text evidence="1">Belongs to the IF-3 family.</text>
</comment>
<dbReference type="GO" id="GO:0070124">
    <property type="term" value="P:mitochondrial translational initiation"/>
    <property type="evidence" value="ECO:0007669"/>
    <property type="project" value="TreeGrafter"/>
</dbReference>
<dbReference type="InterPro" id="IPR036788">
    <property type="entry name" value="T_IF-3_C_sf"/>
</dbReference>
<dbReference type="InterPro" id="IPR001288">
    <property type="entry name" value="Translation_initiation_fac_3"/>
</dbReference>
<dbReference type="OrthoDB" id="21573at2759"/>
<dbReference type="AlphaFoldDB" id="A0A814FU78"/>
<dbReference type="GO" id="GO:0032790">
    <property type="term" value="P:ribosome disassembly"/>
    <property type="evidence" value="ECO:0007669"/>
    <property type="project" value="TreeGrafter"/>
</dbReference>
<dbReference type="GO" id="GO:0005739">
    <property type="term" value="C:mitochondrion"/>
    <property type="evidence" value="ECO:0007669"/>
    <property type="project" value="TreeGrafter"/>
</dbReference>
<evidence type="ECO:0000313" key="6">
    <source>
        <dbReference type="Proteomes" id="UP000663879"/>
    </source>
</evidence>
<keyword evidence="3" id="KW-0648">Protein biosynthesis</keyword>
<dbReference type="PANTHER" id="PTHR10938">
    <property type="entry name" value="TRANSLATION INITIATION FACTOR IF-3"/>
    <property type="match status" value="1"/>
</dbReference>
<dbReference type="Gene3D" id="3.30.110.10">
    <property type="entry name" value="Translation initiation factor 3 (IF-3), C-terminal domain"/>
    <property type="match status" value="1"/>
</dbReference>
<dbReference type="GO" id="GO:0043022">
    <property type="term" value="F:ribosome binding"/>
    <property type="evidence" value="ECO:0007669"/>
    <property type="project" value="TreeGrafter"/>
</dbReference>
<feature type="domain" description="Translation initiation factor 3 N-terminal" evidence="4">
    <location>
        <begin position="67"/>
        <end position="125"/>
    </location>
</feature>
<gene>
    <name evidence="5" type="ORF">OXX778_LOCUS15735</name>
</gene>
<dbReference type="Pfam" id="PF05198">
    <property type="entry name" value="IF3_N"/>
    <property type="match status" value="1"/>
</dbReference>
<name>A0A814FU78_9BILA</name>